<gene>
    <name evidence="1" type="ORF">C5O19_20225</name>
</gene>
<dbReference type="AlphaFoldDB" id="A0A2S7IGT5"/>
<sequence length="161" mass="18708">MLFLSPSIPSLAQTYPCESAFSVKNGYTLEEKISSINPQQKDALGRWKWIEIRKEKKQKQPASYLLNLTFYNQTAGEERNHAEVLFKDQSRHVFKRVTSQSELSHGRGYKHSAVVYLTPEERELLENKLIEQIIINHEVSKEINEDDTLYVQSMAQCIFSK</sequence>
<accession>A0A2S7IGT5</accession>
<comment type="caution">
    <text evidence="1">The sequence shown here is derived from an EMBL/GenBank/DDBJ whole genome shotgun (WGS) entry which is preliminary data.</text>
</comment>
<name>A0A2S7IGT5_9BACT</name>
<reference evidence="2" key="1">
    <citation type="submission" date="2018-02" db="EMBL/GenBank/DDBJ databases">
        <title>Genome sequencing of Solimonas sp. HR-BB.</title>
        <authorList>
            <person name="Lee Y."/>
            <person name="Jeon C.O."/>
        </authorList>
    </citation>
    <scope>NUCLEOTIDE SEQUENCE [LARGE SCALE GENOMIC DNA]</scope>
    <source>
        <strain evidence="2">HR-U</strain>
    </source>
</reference>
<evidence type="ECO:0000313" key="2">
    <source>
        <dbReference type="Proteomes" id="UP000239590"/>
    </source>
</evidence>
<keyword evidence="2" id="KW-1185">Reference proteome</keyword>
<evidence type="ECO:0000313" key="1">
    <source>
        <dbReference type="EMBL" id="PQA54884.1"/>
    </source>
</evidence>
<proteinExistence type="predicted"/>
<protein>
    <submittedName>
        <fullName evidence="1">Uncharacterized protein</fullName>
    </submittedName>
</protein>
<organism evidence="1 2">
    <name type="scientific">Siphonobacter curvatus</name>
    <dbReference type="NCBI Taxonomy" id="2094562"/>
    <lineage>
        <taxon>Bacteria</taxon>
        <taxon>Pseudomonadati</taxon>
        <taxon>Bacteroidota</taxon>
        <taxon>Cytophagia</taxon>
        <taxon>Cytophagales</taxon>
        <taxon>Cytophagaceae</taxon>
        <taxon>Siphonobacter</taxon>
    </lineage>
</organism>
<dbReference type="EMBL" id="PTRA01000005">
    <property type="protein sequence ID" value="PQA54884.1"/>
    <property type="molecule type" value="Genomic_DNA"/>
</dbReference>
<dbReference type="Proteomes" id="UP000239590">
    <property type="component" value="Unassembled WGS sequence"/>
</dbReference>